<name>A0A369JQK5_HYPMA</name>
<evidence type="ECO:0000313" key="2">
    <source>
        <dbReference type="EMBL" id="RDB24541.1"/>
    </source>
</evidence>
<dbReference type="InParanoid" id="A0A369JQK5"/>
<reference evidence="2" key="1">
    <citation type="submission" date="2018-04" db="EMBL/GenBank/DDBJ databases">
        <title>Whole genome sequencing of Hypsizygus marmoreus.</title>
        <authorList>
            <person name="Choi I.-G."/>
            <person name="Min B."/>
            <person name="Kim J.-G."/>
            <person name="Kim S."/>
            <person name="Oh Y.-L."/>
            <person name="Kong W.-S."/>
            <person name="Park H."/>
            <person name="Jeong J."/>
            <person name="Song E.-S."/>
        </authorList>
    </citation>
    <scope>NUCLEOTIDE SEQUENCE [LARGE SCALE GENOMIC DNA]</scope>
    <source>
        <strain evidence="2">51987-8</strain>
    </source>
</reference>
<feature type="compositionally biased region" description="Polar residues" evidence="1">
    <location>
        <begin position="76"/>
        <end position="87"/>
    </location>
</feature>
<dbReference type="EMBL" id="LUEZ02000043">
    <property type="protein sequence ID" value="RDB24541.1"/>
    <property type="molecule type" value="Genomic_DNA"/>
</dbReference>
<dbReference type="Proteomes" id="UP000076154">
    <property type="component" value="Unassembled WGS sequence"/>
</dbReference>
<feature type="region of interest" description="Disordered" evidence="1">
    <location>
        <begin position="68"/>
        <end position="87"/>
    </location>
</feature>
<protein>
    <submittedName>
        <fullName evidence="2">Uncharacterized protein</fullName>
    </submittedName>
</protein>
<comment type="caution">
    <text evidence="2">The sequence shown here is derived from an EMBL/GenBank/DDBJ whole genome shotgun (WGS) entry which is preliminary data.</text>
</comment>
<organism evidence="2 3">
    <name type="scientific">Hypsizygus marmoreus</name>
    <name type="common">White beech mushroom</name>
    <name type="synonym">Agaricus marmoreus</name>
    <dbReference type="NCBI Taxonomy" id="39966"/>
    <lineage>
        <taxon>Eukaryota</taxon>
        <taxon>Fungi</taxon>
        <taxon>Dikarya</taxon>
        <taxon>Basidiomycota</taxon>
        <taxon>Agaricomycotina</taxon>
        <taxon>Agaricomycetes</taxon>
        <taxon>Agaricomycetidae</taxon>
        <taxon>Agaricales</taxon>
        <taxon>Tricholomatineae</taxon>
        <taxon>Lyophyllaceae</taxon>
        <taxon>Hypsizygus</taxon>
    </lineage>
</organism>
<evidence type="ECO:0000313" key="3">
    <source>
        <dbReference type="Proteomes" id="UP000076154"/>
    </source>
</evidence>
<sequence>MQRILQLRTYSRTIDYLLETCNTDRYGLDEMGVEGEYDSSHSQAAAILDHPSLNPSSSTHICCSVISRSSHHDGPQSPTITNDPSTNALPARSAILVIPISSQCSSDGEESTEMRDGEDSAVVHAYVHTELAERVRSTMFPPIHNPNAHAQTVSSSVCHLTRHTVRDMARDQEEMEENDGYRALQIW</sequence>
<proteinExistence type="predicted"/>
<keyword evidence="3" id="KW-1185">Reference proteome</keyword>
<evidence type="ECO:0000256" key="1">
    <source>
        <dbReference type="SAM" id="MobiDB-lite"/>
    </source>
</evidence>
<accession>A0A369JQK5</accession>
<gene>
    <name evidence="2" type="ORF">Hypma_008304</name>
</gene>
<dbReference type="AlphaFoldDB" id="A0A369JQK5"/>